<dbReference type="GO" id="GO:0005524">
    <property type="term" value="F:ATP binding"/>
    <property type="evidence" value="ECO:0007669"/>
    <property type="project" value="InterPro"/>
</dbReference>
<evidence type="ECO:0000313" key="2">
    <source>
        <dbReference type="EMBL" id="CAE0153574.1"/>
    </source>
</evidence>
<dbReference type="InterPro" id="IPR001245">
    <property type="entry name" value="Ser-Thr/Tyr_kinase_cat_dom"/>
</dbReference>
<evidence type="ECO:0000259" key="1">
    <source>
        <dbReference type="PROSITE" id="PS50011"/>
    </source>
</evidence>
<dbReference type="EMBL" id="HBHX01072474">
    <property type="protein sequence ID" value="CAE0153574.1"/>
    <property type="molecule type" value="Transcribed_RNA"/>
</dbReference>
<reference evidence="2" key="1">
    <citation type="submission" date="2021-01" db="EMBL/GenBank/DDBJ databases">
        <authorList>
            <person name="Corre E."/>
            <person name="Pelletier E."/>
            <person name="Niang G."/>
            <person name="Scheremetjew M."/>
            <person name="Finn R."/>
            <person name="Kale V."/>
            <person name="Holt S."/>
            <person name="Cochrane G."/>
            <person name="Meng A."/>
            <person name="Brown T."/>
            <person name="Cohen L."/>
        </authorList>
    </citation>
    <scope>NUCLEOTIDE SEQUENCE</scope>
    <source>
        <strain evidence="2">CCMP281</strain>
    </source>
</reference>
<dbReference type="GO" id="GO:0007165">
    <property type="term" value="P:signal transduction"/>
    <property type="evidence" value="ECO:0007669"/>
    <property type="project" value="TreeGrafter"/>
</dbReference>
<dbReference type="Pfam" id="PF07714">
    <property type="entry name" value="PK_Tyr_Ser-Thr"/>
    <property type="match status" value="1"/>
</dbReference>
<dbReference type="SUPFAM" id="SSF56112">
    <property type="entry name" value="Protein kinase-like (PK-like)"/>
    <property type="match status" value="1"/>
</dbReference>
<dbReference type="GO" id="GO:0005737">
    <property type="term" value="C:cytoplasm"/>
    <property type="evidence" value="ECO:0007669"/>
    <property type="project" value="TreeGrafter"/>
</dbReference>
<dbReference type="GO" id="GO:0004672">
    <property type="term" value="F:protein kinase activity"/>
    <property type="evidence" value="ECO:0007669"/>
    <property type="project" value="InterPro"/>
</dbReference>
<organism evidence="2">
    <name type="scientific">Haptolina ericina</name>
    <dbReference type="NCBI Taxonomy" id="156174"/>
    <lineage>
        <taxon>Eukaryota</taxon>
        <taxon>Haptista</taxon>
        <taxon>Haptophyta</taxon>
        <taxon>Prymnesiophyceae</taxon>
        <taxon>Prymnesiales</taxon>
        <taxon>Prymnesiaceae</taxon>
        <taxon>Haptolina</taxon>
    </lineage>
</organism>
<proteinExistence type="predicted"/>
<sequence>MHRNIRPRSIYLTHSMNARIGDLVVAKVARPGEENTPETGAYRYMAPEVILHQPYSTKCDVYSFAMTWYELLHLRPPLAELKAAQAAFHAVYNATRPEIHLSPSFSIFGNLLVACWDADPDKRPAPSEIAEMVVSGLLMDQNELVYGFDQMLVPGSK</sequence>
<dbReference type="InterPro" id="IPR011009">
    <property type="entry name" value="Kinase-like_dom_sf"/>
</dbReference>
<dbReference type="InterPro" id="IPR050167">
    <property type="entry name" value="Ser_Thr_protein_kinase"/>
</dbReference>
<dbReference type="AlphaFoldDB" id="A0A7S3C4T5"/>
<accession>A0A7S3C4T5</accession>
<name>A0A7S3C4T5_9EUKA</name>
<gene>
    <name evidence="2" type="ORF">HERI1096_LOCUS40083</name>
</gene>
<dbReference type="PROSITE" id="PS50011">
    <property type="entry name" value="PROTEIN_KINASE_DOM"/>
    <property type="match status" value="1"/>
</dbReference>
<feature type="domain" description="Protein kinase" evidence="1">
    <location>
        <begin position="1"/>
        <end position="138"/>
    </location>
</feature>
<dbReference type="Gene3D" id="1.10.510.10">
    <property type="entry name" value="Transferase(Phosphotransferase) domain 1"/>
    <property type="match status" value="1"/>
</dbReference>
<dbReference type="InterPro" id="IPR000719">
    <property type="entry name" value="Prot_kinase_dom"/>
</dbReference>
<protein>
    <recommendedName>
        <fullName evidence="1">Protein kinase domain-containing protein</fullName>
    </recommendedName>
</protein>
<dbReference type="PANTHER" id="PTHR23257">
    <property type="entry name" value="SERINE-THREONINE PROTEIN KINASE"/>
    <property type="match status" value="1"/>
</dbReference>
<dbReference type="PANTHER" id="PTHR23257:SF979">
    <property type="entry name" value="OS02G0174200 PROTEIN"/>
    <property type="match status" value="1"/>
</dbReference>